<dbReference type="EMBL" id="JBBWWQ010000008">
    <property type="protein sequence ID" value="KAK8941090.1"/>
    <property type="molecule type" value="Genomic_DNA"/>
</dbReference>
<feature type="domain" description="CBS" evidence="11">
    <location>
        <begin position="412"/>
        <end position="470"/>
    </location>
</feature>
<dbReference type="InterPro" id="IPR000644">
    <property type="entry name" value="CBS_dom"/>
</dbReference>
<evidence type="ECO:0000256" key="3">
    <source>
        <dbReference type="ARBA" id="ARBA00022737"/>
    </source>
</evidence>
<feature type="transmembrane region" description="Helical" evidence="10">
    <location>
        <begin position="87"/>
        <end position="106"/>
    </location>
</feature>
<protein>
    <submittedName>
        <fullName evidence="13">DUF21 domain-containing protein</fullName>
    </submittedName>
</protein>
<feature type="compositionally biased region" description="Basic and acidic residues" evidence="9">
    <location>
        <begin position="557"/>
        <end position="569"/>
    </location>
</feature>
<dbReference type="Pfam" id="PF00571">
    <property type="entry name" value="CBS"/>
    <property type="match status" value="2"/>
</dbReference>
<dbReference type="InterPro" id="IPR044751">
    <property type="entry name" value="Ion_transp-like_CBS"/>
</dbReference>
<evidence type="ECO:0000256" key="9">
    <source>
        <dbReference type="SAM" id="MobiDB-lite"/>
    </source>
</evidence>
<sequence length="672" mass="74505">MMLLSHSISSVRPPPRLPASPALLRRDTASSSFIFSRDCLLPRFPSLILKKRANYSDTRASFTAKAQTADPNASGPVIVAGRRARSLRALAIVAIAACGVLVATFQRALAESLSVTGAGVGFLGSAKLGVKEAWPKVLQVLLVFKDQGLILAALLSLSAFFSMAETSITTLWPWKVRELADKEPENGVFRMLRNDVTRFLTTILIGTTVVNIGATALVTEAATTIFGEAGVTAATGVMTVAILLLTEITPKSIAVHNATEVARFVVRPVAWLSLILYPVGRVVTSLSMGMLKMLGLKGRSEPYVTEDELKLMLRGAELSGAIEEEEQDMIENVLEIKETYVREVMTPLVDVVAIDVSATLIDFKHLWETHQYSRVPVFEERIDNIVGIAYAMDMIEYVEKVEKLKESTVGEIAHMPTYFVPDSMSVWNLLREFRIRKVHMAVVLNEYGGTIGIVTLEDVVEEIVGEIFDENDSKEEIQKKTGYIIMQEDGTFDVDANTSIDQLSEELNVKIPEGHQYETVSGFICESFGNIPEEGQKTLVVLEKANHEDNEEYNESESDHHDEKEKEKEKFQTFEIEILEASERKVGRVLFKPIRNGNTDTEAKGLNRLVSAKVVKRKKQNVDVEEVDRRTPSSEDTSEASPDESSYQMRLQDSLSSSSELPNFQETSNSSQ</sequence>
<comment type="subcellular location">
    <subcellularLocation>
        <location evidence="1">Membrane</location>
        <topology evidence="1">Multi-pass membrane protein</topology>
    </subcellularLocation>
</comment>
<keyword evidence="3" id="KW-0677">Repeat</keyword>
<dbReference type="AlphaFoldDB" id="A0AAP0BIQ1"/>
<keyword evidence="6 8" id="KW-0472">Membrane</keyword>
<dbReference type="InterPro" id="IPR036318">
    <property type="entry name" value="FAD-bd_PCMH-like_sf"/>
</dbReference>
<evidence type="ECO:0000256" key="10">
    <source>
        <dbReference type="SAM" id="Phobius"/>
    </source>
</evidence>
<evidence type="ECO:0000256" key="7">
    <source>
        <dbReference type="PROSITE-ProRule" id="PRU00703"/>
    </source>
</evidence>
<evidence type="ECO:0000256" key="4">
    <source>
        <dbReference type="ARBA" id="ARBA00022989"/>
    </source>
</evidence>
<keyword evidence="2 8" id="KW-0812">Transmembrane</keyword>
<feature type="transmembrane region" description="Helical" evidence="10">
    <location>
        <begin position="230"/>
        <end position="249"/>
    </location>
</feature>
<evidence type="ECO:0000313" key="14">
    <source>
        <dbReference type="Proteomes" id="UP001418222"/>
    </source>
</evidence>
<dbReference type="Gene3D" id="3.10.580.10">
    <property type="entry name" value="CBS-domain"/>
    <property type="match status" value="1"/>
</dbReference>
<evidence type="ECO:0000256" key="6">
    <source>
        <dbReference type="ARBA" id="ARBA00023136"/>
    </source>
</evidence>
<evidence type="ECO:0000313" key="13">
    <source>
        <dbReference type="EMBL" id="KAK8941090.1"/>
    </source>
</evidence>
<dbReference type="FunFam" id="3.10.580.10:FF:000002">
    <property type="entry name" value="Magnesium/cobalt efflux protein CorC"/>
    <property type="match status" value="1"/>
</dbReference>
<evidence type="ECO:0000256" key="8">
    <source>
        <dbReference type="PROSITE-ProRule" id="PRU01193"/>
    </source>
</evidence>
<dbReference type="SUPFAM" id="SSF54631">
    <property type="entry name" value="CBS-domain pair"/>
    <property type="match status" value="1"/>
</dbReference>
<name>A0AAP0BIQ1_9ASPA</name>
<evidence type="ECO:0000256" key="1">
    <source>
        <dbReference type="ARBA" id="ARBA00004141"/>
    </source>
</evidence>
<feature type="region of interest" description="Disordered" evidence="9">
    <location>
        <begin position="620"/>
        <end position="672"/>
    </location>
</feature>
<evidence type="ECO:0000256" key="2">
    <source>
        <dbReference type="ARBA" id="ARBA00022692"/>
    </source>
</evidence>
<proteinExistence type="predicted"/>
<feature type="domain" description="CNNM transmembrane" evidence="12">
    <location>
        <begin position="140"/>
        <end position="326"/>
    </location>
</feature>
<evidence type="ECO:0000259" key="11">
    <source>
        <dbReference type="PROSITE" id="PS51371"/>
    </source>
</evidence>
<dbReference type="SUPFAM" id="SSF56176">
    <property type="entry name" value="FAD-binding/transporter-associated domain-like"/>
    <property type="match status" value="1"/>
</dbReference>
<feature type="region of interest" description="Disordered" evidence="9">
    <location>
        <begin position="547"/>
        <end position="569"/>
    </location>
</feature>
<dbReference type="CDD" id="cd04590">
    <property type="entry name" value="CBS_pair_CorC_HlyC_assoc"/>
    <property type="match status" value="1"/>
</dbReference>
<dbReference type="InterPro" id="IPR016169">
    <property type="entry name" value="FAD-bd_PCMH_sub2"/>
</dbReference>
<gene>
    <name evidence="13" type="primary">CBSDUFCH2</name>
    <name evidence="13" type="ORF">KSP39_PZI010385</name>
</gene>
<feature type="transmembrane region" description="Helical" evidence="10">
    <location>
        <begin position="199"/>
        <end position="218"/>
    </location>
</feature>
<organism evidence="13 14">
    <name type="scientific">Platanthera zijinensis</name>
    <dbReference type="NCBI Taxonomy" id="2320716"/>
    <lineage>
        <taxon>Eukaryota</taxon>
        <taxon>Viridiplantae</taxon>
        <taxon>Streptophyta</taxon>
        <taxon>Embryophyta</taxon>
        <taxon>Tracheophyta</taxon>
        <taxon>Spermatophyta</taxon>
        <taxon>Magnoliopsida</taxon>
        <taxon>Liliopsida</taxon>
        <taxon>Asparagales</taxon>
        <taxon>Orchidaceae</taxon>
        <taxon>Orchidoideae</taxon>
        <taxon>Orchideae</taxon>
        <taxon>Orchidinae</taxon>
        <taxon>Platanthera</taxon>
    </lineage>
</organism>
<feature type="transmembrane region" description="Helical" evidence="10">
    <location>
        <begin position="142"/>
        <end position="164"/>
    </location>
</feature>
<dbReference type="PROSITE" id="PS51371">
    <property type="entry name" value="CBS"/>
    <property type="match status" value="2"/>
</dbReference>
<reference evidence="13 14" key="1">
    <citation type="journal article" date="2022" name="Nat. Plants">
        <title>Genomes of leafy and leafless Platanthera orchids illuminate the evolution of mycoheterotrophy.</title>
        <authorList>
            <person name="Li M.H."/>
            <person name="Liu K.W."/>
            <person name="Li Z."/>
            <person name="Lu H.C."/>
            <person name="Ye Q.L."/>
            <person name="Zhang D."/>
            <person name="Wang J.Y."/>
            <person name="Li Y.F."/>
            <person name="Zhong Z.M."/>
            <person name="Liu X."/>
            <person name="Yu X."/>
            <person name="Liu D.K."/>
            <person name="Tu X.D."/>
            <person name="Liu B."/>
            <person name="Hao Y."/>
            <person name="Liao X.Y."/>
            <person name="Jiang Y.T."/>
            <person name="Sun W.H."/>
            <person name="Chen J."/>
            <person name="Chen Y.Q."/>
            <person name="Ai Y."/>
            <person name="Zhai J.W."/>
            <person name="Wu S.S."/>
            <person name="Zhou Z."/>
            <person name="Hsiao Y.Y."/>
            <person name="Wu W.L."/>
            <person name="Chen Y.Y."/>
            <person name="Lin Y.F."/>
            <person name="Hsu J.L."/>
            <person name="Li C.Y."/>
            <person name="Wang Z.W."/>
            <person name="Zhao X."/>
            <person name="Zhong W.Y."/>
            <person name="Ma X.K."/>
            <person name="Ma L."/>
            <person name="Huang J."/>
            <person name="Chen G.Z."/>
            <person name="Huang M.Z."/>
            <person name="Huang L."/>
            <person name="Peng D.H."/>
            <person name="Luo Y.B."/>
            <person name="Zou S.Q."/>
            <person name="Chen S.P."/>
            <person name="Lan S."/>
            <person name="Tsai W.C."/>
            <person name="Van de Peer Y."/>
            <person name="Liu Z.J."/>
        </authorList>
    </citation>
    <scope>NUCLEOTIDE SEQUENCE [LARGE SCALE GENOMIC DNA]</scope>
    <source>
        <strain evidence="13">Lor287</strain>
    </source>
</reference>
<dbReference type="PROSITE" id="PS51846">
    <property type="entry name" value="CNNM"/>
    <property type="match status" value="1"/>
</dbReference>
<feature type="domain" description="CBS" evidence="11">
    <location>
        <begin position="345"/>
        <end position="406"/>
    </location>
</feature>
<dbReference type="Pfam" id="PF01595">
    <property type="entry name" value="CNNM"/>
    <property type="match status" value="1"/>
</dbReference>
<comment type="caution">
    <text evidence="13">The sequence shown here is derived from an EMBL/GenBank/DDBJ whole genome shotgun (WGS) entry which is preliminary data.</text>
</comment>
<accession>A0AAP0BIQ1</accession>
<dbReference type="InterPro" id="IPR005170">
    <property type="entry name" value="Transptr-assoc_dom"/>
</dbReference>
<dbReference type="GO" id="GO:0016020">
    <property type="term" value="C:membrane"/>
    <property type="evidence" value="ECO:0007669"/>
    <property type="project" value="UniProtKB-SubCell"/>
</dbReference>
<keyword evidence="14" id="KW-1185">Reference proteome</keyword>
<dbReference type="Gene3D" id="3.30.465.10">
    <property type="match status" value="1"/>
</dbReference>
<evidence type="ECO:0000259" key="12">
    <source>
        <dbReference type="PROSITE" id="PS51846"/>
    </source>
</evidence>
<dbReference type="Pfam" id="PF03471">
    <property type="entry name" value="CorC_HlyC"/>
    <property type="match status" value="1"/>
</dbReference>
<dbReference type="Proteomes" id="UP001418222">
    <property type="component" value="Unassembled WGS sequence"/>
</dbReference>
<dbReference type="GO" id="GO:0050660">
    <property type="term" value="F:flavin adenine dinucleotide binding"/>
    <property type="evidence" value="ECO:0007669"/>
    <property type="project" value="InterPro"/>
</dbReference>
<dbReference type="SMART" id="SM01091">
    <property type="entry name" value="CorC_HlyC"/>
    <property type="match status" value="1"/>
</dbReference>
<keyword evidence="4 8" id="KW-1133">Transmembrane helix</keyword>
<keyword evidence="5 7" id="KW-0129">CBS domain</keyword>
<feature type="transmembrane region" description="Helical" evidence="10">
    <location>
        <begin position="269"/>
        <end position="291"/>
    </location>
</feature>
<dbReference type="InterPro" id="IPR002550">
    <property type="entry name" value="CNNM"/>
</dbReference>
<evidence type="ECO:0000256" key="5">
    <source>
        <dbReference type="ARBA" id="ARBA00023122"/>
    </source>
</evidence>
<dbReference type="PANTHER" id="PTHR22777">
    <property type="entry name" value="HEMOLYSIN-RELATED"/>
    <property type="match status" value="1"/>
</dbReference>
<dbReference type="InterPro" id="IPR046342">
    <property type="entry name" value="CBS_dom_sf"/>
</dbReference>
<dbReference type="PANTHER" id="PTHR22777:SF17">
    <property type="entry name" value="UPF0053 PROTEIN SLL0260"/>
    <property type="match status" value="1"/>
</dbReference>
<feature type="compositionally biased region" description="Polar residues" evidence="9">
    <location>
        <begin position="643"/>
        <end position="672"/>
    </location>
</feature>